<accession>A0ACC2ZXL4</accession>
<dbReference type="EMBL" id="JAPDRQ010000200">
    <property type="protein sequence ID" value="KAJ9652403.1"/>
    <property type="molecule type" value="Genomic_DNA"/>
</dbReference>
<comment type="caution">
    <text evidence="1">The sequence shown here is derived from an EMBL/GenBank/DDBJ whole genome shotgun (WGS) entry which is preliminary data.</text>
</comment>
<keyword evidence="2" id="KW-1185">Reference proteome</keyword>
<name>A0ACC2ZXL4_9EURO</name>
<sequence>MNTLKWLFKPSGKAETKDNEPPISTEQLLSKIRGEHLRLTEIEEQCHFQSLQIDMSKGYLEKANRETGADKATIVSLRVQVAQLNTQVSNLKKKNSSLLKASEDAGKKKKDINNKLQQQVSQLTADLAAAKVSLGEADLEIDKLKAARSELQFECELLKCTNSKPLPEIASTALRGDSAPIPFVLVLVDGDAYSWSARNFLQKTSPPGAQAAYAIKIQVRDYLLANKDRLPLQSRIVTRVFCNFDGIPGLEKRSGKYMHNTLKDFAKSFTQSTPLFDFFDAGYGKERVDEKIKETFHLFVSNPQCHAVFLAAAVDNGFARLLEQYACDEAIREKVVLVHPGYIIHEIADLNFKAVEWPTVFQRAKMPSDALSKANKISDLLERREQSNTTELNITLTKLHSEHVRMRPLRNLSIRQPGIWTKPTGEEGHNESTVRLGAADAPLEELD</sequence>
<organism evidence="1 2">
    <name type="scientific">Neophaeococcomyces mojaviensis</name>
    <dbReference type="NCBI Taxonomy" id="3383035"/>
    <lineage>
        <taxon>Eukaryota</taxon>
        <taxon>Fungi</taxon>
        <taxon>Dikarya</taxon>
        <taxon>Ascomycota</taxon>
        <taxon>Pezizomycotina</taxon>
        <taxon>Eurotiomycetes</taxon>
        <taxon>Chaetothyriomycetidae</taxon>
        <taxon>Chaetothyriales</taxon>
        <taxon>Chaetothyriales incertae sedis</taxon>
        <taxon>Neophaeococcomyces</taxon>
    </lineage>
</organism>
<protein>
    <submittedName>
        <fullName evidence="1">Uncharacterized protein</fullName>
    </submittedName>
</protein>
<dbReference type="Proteomes" id="UP001172386">
    <property type="component" value="Unassembled WGS sequence"/>
</dbReference>
<gene>
    <name evidence="1" type="ORF">H2198_008324</name>
</gene>
<evidence type="ECO:0000313" key="1">
    <source>
        <dbReference type="EMBL" id="KAJ9652403.1"/>
    </source>
</evidence>
<reference evidence="1" key="1">
    <citation type="submission" date="2022-10" db="EMBL/GenBank/DDBJ databases">
        <title>Culturing micro-colonial fungi from biological soil crusts in the Mojave desert and describing Neophaeococcomyces mojavensis, and introducing the new genera and species Taxawa tesnikishii.</title>
        <authorList>
            <person name="Kurbessoian T."/>
            <person name="Stajich J.E."/>
        </authorList>
    </citation>
    <scope>NUCLEOTIDE SEQUENCE</scope>
    <source>
        <strain evidence="1">JES_112</strain>
    </source>
</reference>
<evidence type="ECO:0000313" key="2">
    <source>
        <dbReference type="Proteomes" id="UP001172386"/>
    </source>
</evidence>
<proteinExistence type="predicted"/>